<organism evidence="6 7">
    <name type="scientific">Actinacidiphila cocklensis</name>
    <dbReference type="NCBI Taxonomy" id="887465"/>
    <lineage>
        <taxon>Bacteria</taxon>
        <taxon>Bacillati</taxon>
        <taxon>Actinomycetota</taxon>
        <taxon>Actinomycetes</taxon>
        <taxon>Kitasatosporales</taxon>
        <taxon>Streptomycetaceae</taxon>
        <taxon>Actinacidiphila</taxon>
    </lineage>
</organism>
<dbReference type="InterPro" id="IPR056055">
    <property type="entry name" value="DUF7638"/>
</dbReference>
<accession>A0A9W4E2G6</accession>
<proteinExistence type="predicted"/>
<dbReference type="Pfam" id="PF24644">
    <property type="entry name" value="DUF7638"/>
    <property type="match status" value="1"/>
</dbReference>
<dbReference type="CDD" id="cd15457">
    <property type="entry name" value="NADAR"/>
    <property type="match status" value="1"/>
</dbReference>
<dbReference type="Proteomes" id="UP001152519">
    <property type="component" value="Unassembled WGS sequence"/>
</dbReference>
<reference evidence="6" key="1">
    <citation type="submission" date="2021-05" db="EMBL/GenBank/DDBJ databases">
        <authorList>
            <person name="Arsene-Ploetze F."/>
        </authorList>
    </citation>
    <scope>NUCLEOTIDE SEQUENCE</scope>
    <source>
        <strain evidence="6">DSM 42138</strain>
    </source>
</reference>
<dbReference type="InterPro" id="IPR037238">
    <property type="entry name" value="YbiA-like_sf"/>
</dbReference>
<evidence type="ECO:0000259" key="3">
    <source>
        <dbReference type="Pfam" id="PF08719"/>
    </source>
</evidence>
<dbReference type="SUPFAM" id="SSF143990">
    <property type="entry name" value="YbiA-like"/>
    <property type="match status" value="1"/>
</dbReference>
<evidence type="ECO:0000313" key="6">
    <source>
        <dbReference type="EMBL" id="CAG6397894.1"/>
    </source>
</evidence>
<feature type="domain" description="DUF7638" evidence="4">
    <location>
        <begin position="6"/>
        <end position="110"/>
    </location>
</feature>
<evidence type="ECO:0000256" key="2">
    <source>
        <dbReference type="ARBA" id="ARBA00000751"/>
    </source>
</evidence>
<evidence type="ECO:0000259" key="4">
    <source>
        <dbReference type="Pfam" id="PF24644"/>
    </source>
</evidence>
<dbReference type="InterPro" id="IPR012816">
    <property type="entry name" value="NADAR"/>
</dbReference>
<feature type="domain" description="DUF7639" evidence="5">
    <location>
        <begin position="113"/>
        <end position="202"/>
    </location>
</feature>
<dbReference type="InterPro" id="IPR056056">
    <property type="entry name" value="DUF7639"/>
</dbReference>
<evidence type="ECO:0000256" key="1">
    <source>
        <dbReference type="ARBA" id="ARBA00000022"/>
    </source>
</evidence>
<feature type="domain" description="NADAR" evidence="3">
    <location>
        <begin position="247"/>
        <end position="368"/>
    </location>
</feature>
<comment type="caution">
    <text evidence="6">The sequence shown here is derived from an EMBL/GenBank/DDBJ whole genome shotgun (WGS) entry which is preliminary data.</text>
</comment>
<dbReference type="EMBL" id="CAJSLV010000092">
    <property type="protein sequence ID" value="CAG6397894.1"/>
    <property type="molecule type" value="Genomic_DNA"/>
</dbReference>
<dbReference type="Pfam" id="PF24645">
    <property type="entry name" value="DUF7639"/>
    <property type="match status" value="1"/>
</dbReference>
<dbReference type="Gene3D" id="1.10.357.40">
    <property type="entry name" value="YbiA-like"/>
    <property type="match status" value="1"/>
</dbReference>
<sequence length="379" mass="42151">MTWRGPTYRMVDGERIHGAWCHVWQRQRLEAQWFVNDLIVFADGAIMCGDRTDVAGLQRLLASGTLTPTKPGVPTLAAEPSKWLSRHGEPLTPEGFLAEVADRIEELSGRSTAGERCWEAIRRYQQGPTEHHRALLRDAYLAVPPHLRIYVLGDMDRQDRPLRILLTDLGQRVDGDGPVATEEMHQSALDYFHRGDDGVAQAQERRAVQYADDPDEGTGPAVTLHETVFPRGWPEELGLFVLRNDFPAPVQFAGETYPSVLHGYWALSAADASDRAQIGDAPTAREAHDLGGRASRRTDWPSVRLAVMTGLLRAKFAQHIELAEILVSTGDATISYTGLSDSPFWRDAPDSRGRNWMGRLLELTRSELVSQQALAEGDS</sequence>
<name>A0A9W4E2G6_9ACTN</name>
<dbReference type="Pfam" id="PF08719">
    <property type="entry name" value="NADAR"/>
    <property type="match status" value="1"/>
</dbReference>
<protein>
    <submittedName>
        <fullName evidence="6">Riboflavin biosynthesis intermediates N-glycosidase</fullName>
    </submittedName>
</protein>
<evidence type="ECO:0000259" key="5">
    <source>
        <dbReference type="Pfam" id="PF24645"/>
    </source>
</evidence>
<evidence type="ECO:0000313" key="7">
    <source>
        <dbReference type="Proteomes" id="UP001152519"/>
    </source>
</evidence>
<keyword evidence="7" id="KW-1185">Reference proteome</keyword>
<dbReference type="AlphaFoldDB" id="A0A9W4E2G6"/>
<comment type="catalytic activity">
    <reaction evidence="1">
        <text>5-amino-6-(5-phospho-D-ribosylamino)uracil + H2O = 5,6-diaminouracil + D-ribose 5-phosphate</text>
        <dbReference type="Rhea" id="RHEA:55020"/>
        <dbReference type="ChEBI" id="CHEBI:15377"/>
        <dbReference type="ChEBI" id="CHEBI:46252"/>
        <dbReference type="ChEBI" id="CHEBI:58453"/>
        <dbReference type="ChEBI" id="CHEBI:78346"/>
    </reaction>
</comment>
<dbReference type="RefSeq" id="WP_422665352.1">
    <property type="nucleotide sequence ID" value="NZ_CAJSLV010000092.1"/>
</dbReference>
<comment type="catalytic activity">
    <reaction evidence="2">
        <text>2,5-diamino-6-hydroxy-4-(5-phosphoribosylamino)-pyrimidine + H2O = 2,5,6-triamino-4-hydroxypyrimidine + D-ribose 5-phosphate</text>
        <dbReference type="Rhea" id="RHEA:23436"/>
        <dbReference type="ChEBI" id="CHEBI:15377"/>
        <dbReference type="ChEBI" id="CHEBI:58614"/>
        <dbReference type="ChEBI" id="CHEBI:78346"/>
        <dbReference type="ChEBI" id="CHEBI:137796"/>
    </reaction>
</comment>
<gene>
    <name evidence="6" type="ORF">SCOCK_60227</name>
</gene>